<evidence type="ECO:0000259" key="2">
    <source>
        <dbReference type="Pfam" id="PF21120"/>
    </source>
</evidence>
<feature type="domain" description="MCM C-terminal" evidence="2">
    <location>
        <begin position="172"/>
        <end position="233"/>
    </location>
</feature>
<dbReference type="InterPro" id="IPR048907">
    <property type="entry name" value="WHD_MCM_arc"/>
</dbReference>
<gene>
    <name evidence="3" type="ORF">GCM10025751_26880</name>
</gene>
<feature type="region of interest" description="Disordered" evidence="1">
    <location>
        <begin position="150"/>
        <end position="170"/>
    </location>
</feature>
<reference evidence="3 4" key="1">
    <citation type="journal article" date="2019" name="Int. J. Syst. Evol. Microbiol.">
        <title>The Global Catalogue of Microorganisms (GCM) 10K type strain sequencing project: providing services to taxonomists for standard genome sequencing and annotation.</title>
        <authorList>
            <consortium name="The Broad Institute Genomics Platform"/>
            <consortium name="The Broad Institute Genome Sequencing Center for Infectious Disease"/>
            <person name="Wu L."/>
            <person name="Ma J."/>
        </authorList>
    </citation>
    <scope>NUCLEOTIDE SEQUENCE [LARGE SCALE GENOMIC DNA]</scope>
    <source>
        <strain evidence="3 4">JCM 17504</strain>
    </source>
</reference>
<sequence>MEINLESFSVECTECDMDEDADDYSSLEKFARKHVEHTGHNIRWVQGSAVPEVSVSESTDYRLRCETCNESWSFDSRHEAEEFQSDHAEYTDHETVDEIETEESWTAHCGDCRTMQEFATQSEANEWRDDHRTEDHRTGIRTVFGTIREQQPESAQADPTLVETGQSKSQRDRIKNIRELISKLENECDDGAPVPFIVIEAEMVGMTQSKAQTELEKLKQKGEVYEPRSGFVRTT</sequence>
<dbReference type="AlphaFoldDB" id="A0AAV3UIB5"/>
<name>A0AAV3UIB5_9EURY</name>
<comment type="caution">
    <text evidence="3">The sequence shown here is derived from an EMBL/GenBank/DDBJ whole genome shotgun (WGS) entry which is preliminary data.</text>
</comment>
<organism evidence="3 4">
    <name type="scientific">Haladaptatus pallidirubidus</name>
    <dbReference type="NCBI Taxonomy" id="1008152"/>
    <lineage>
        <taxon>Archaea</taxon>
        <taxon>Methanobacteriati</taxon>
        <taxon>Methanobacteriota</taxon>
        <taxon>Stenosarchaea group</taxon>
        <taxon>Halobacteria</taxon>
        <taxon>Halobacteriales</taxon>
        <taxon>Haladaptataceae</taxon>
        <taxon>Haladaptatus</taxon>
    </lineage>
</organism>
<evidence type="ECO:0000313" key="3">
    <source>
        <dbReference type="EMBL" id="GAA5051608.1"/>
    </source>
</evidence>
<protein>
    <recommendedName>
        <fullName evidence="2">MCM C-terminal domain-containing protein</fullName>
    </recommendedName>
</protein>
<accession>A0AAV3UIB5</accession>
<evidence type="ECO:0000256" key="1">
    <source>
        <dbReference type="SAM" id="MobiDB-lite"/>
    </source>
</evidence>
<dbReference type="EMBL" id="BAABKX010000009">
    <property type="protein sequence ID" value="GAA5051608.1"/>
    <property type="molecule type" value="Genomic_DNA"/>
</dbReference>
<dbReference type="Gene3D" id="1.10.10.10">
    <property type="entry name" value="Winged helix-like DNA-binding domain superfamily/Winged helix DNA-binding domain"/>
    <property type="match status" value="1"/>
</dbReference>
<proteinExistence type="predicted"/>
<dbReference type="Proteomes" id="UP001501729">
    <property type="component" value="Unassembled WGS sequence"/>
</dbReference>
<dbReference type="InterPro" id="IPR036388">
    <property type="entry name" value="WH-like_DNA-bd_sf"/>
</dbReference>
<dbReference type="Pfam" id="PF21120">
    <property type="entry name" value="WHD_MCM_arc"/>
    <property type="match status" value="1"/>
</dbReference>
<keyword evidence="4" id="KW-1185">Reference proteome</keyword>
<evidence type="ECO:0000313" key="4">
    <source>
        <dbReference type="Proteomes" id="UP001501729"/>
    </source>
</evidence>